<dbReference type="Proteomes" id="UP000811609">
    <property type="component" value="Chromosome 13"/>
</dbReference>
<accession>A0A8T1NQS2</accession>
<keyword evidence="1" id="KW-0677">Repeat</keyword>
<dbReference type="SMART" id="SM00255">
    <property type="entry name" value="TIR"/>
    <property type="match status" value="1"/>
</dbReference>
<dbReference type="InterPro" id="IPR058192">
    <property type="entry name" value="WHD_ROQ1-like"/>
</dbReference>
<organism evidence="5 6">
    <name type="scientific">Carya illinoinensis</name>
    <name type="common">Pecan</name>
    <dbReference type="NCBI Taxonomy" id="32201"/>
    <lineage>
        <taxon>Eukaryota</taxon>
        <taxon>Viridiplantae</taxon>
        <taxon>Streptophyta</taxon>
        <taxon>Embryophyta</taxon>
        <taxon>Tracheophyta</taxon>
        <taxon>Spermatophyta</taxon>
        <taxon>Magnoliopsida</taxon>
        <taxon>eudicotyledons</taxon>
        <taxon>Gunneridae</taxon>
        <taxon>Pentapetalae</taxon>
        <taxon>rosids</taxon>
        <taxon>fabids</taxon>
        <taxon>Fagales</taxon>
        <taxon>Juglandaceae</taxon>
        <taxon>Carya</taxon>
    </lineage>
</organism>
<gene>
    <name evidence="5" type="ORF">CIPAW_13G075900</name>
</gene>
<comment type="caution">
    <text evidence="5">The sequence shown here is derived from an EMBL/GenBank/DDBJ whole genome shotgun (WGS) entry which is preliminary data.</text>
</comment>
<sequence length="1053" mass="119734">MEGQTAPARGSSLKCKLDPGFQGQNNHQNVLVIGNHMSKDVLASTKPCSNHWDYEVFLSFRGADTRKNFIDHLYFALVRTGIRTFCDDYELPRGENISKELINGIHGSRISLVIFSKDYASSSWCLDELVQILHCKRTMNHIFIPIFYHVNPSDMRKQVGTFAETFTRLEEKFQEDMERVQRWRAAFTEAADCSGFDLQSDANGYEASFIGKIVEQVLYKLNPIHLNVVKHPVGLDFHVEELKTLLQLGTSTTTKLLIVGMYGMGGIGKTTLAKAVYNHICDGFEGSSCLLNVREVSEQSNGLIQLQEQLLFDILKVKILLIGNVDKGISLIKQRLHRKRVLVVLDDVDRLDQIYALARNGEWFFGPGSRVIITTRDEHLLVKLGVNYSYKVENMNHLDSLELFSWHAFNMPHPEEDFREISIAAVDYAGGLPLGLEVLGSDLRERSIIKWKTTLEKFRKSPNAQIQKIVGISFESLDHTIREVFLDIACFFTGANIEYVLKILEECGFFPDIAINILIQRSLVKIDYPNLRMHDLIGDMGKEIVRQESRHPGKRSRLWSHEDVLKVLKNHTGSEVVEGLSLNPPISEDHVISLESKAFANMKNLRLLQIKGVKNLKLKGCVEHLSKELRWICWHSCPLRFLPPRLHLENLVVLDMQYSTIKQVWKLENNVLSKLKVLNLSFCEDLTKSPNFLQVPNLEELILEGCTGLVELHDSIGYLKGLVLLNLNGCSSLMSLPKSISNLKSLKIFHMGRCFNIQNFVDRTTIIVPNRSWNPRNFLRASLHVFRSLVKLGLSNSNLLEDDFPIDFGGLSLLQDLDLSVNNFRDLPHSICHLPKLARLNLAESRSIRSISTLPANLRILFAFGCESLERMSISESRLDALVLADCYKLVDIQGFENLAFTIAVSLEGCLEQEDDIDFVKSLLKLQVGLGGGSKIPYGQEMTNGEEIEVSFEFECSQALEYVGVNECGVHLIIQREEEAGSMVMYSEKKKKMMEDDMMQDTPVTKQTRHRPHNRPMVWEYDGIVPFVSYIERNTSTFALLHSLGWLFMSYSK</sequence>
<evidence type="ECO:0000256" key="1">
    <source>
        <dbReference type="ARBA" id="ARBA00022737"/>
    </source>
</evidence>
<dbReference type="AlphaFoldDB" id="A0A8T1NQS2"/>
<dbReference type="FunFam" id="3.40.50.10140:FF:000007">
    <property type="entry name" value="Disease resistance protein (TIR-NBS-LRR class)"/>
    <property type="match status" value="1"/>
</dbReference>
<evidence type="ECO:0000313" key="5">
    <source>
        <dbReference type="EMBL" id="KAG6631217.1"/>
    </source>
</evidence>
<dbReference type="InterPro" id="IPR003593">
    <property type="entry name" value="AAA+_ATPase"/>
</dbReference>
<reference evidence="5" key="1">
    <citation type="submission" date="2020-12" db="EMBL/GenBank/DDBJ databases">
        <title>WGS assembly of Carya illinoinensis cv. Pawnee.</title>
        <authorList>
            <person name="Platts A."/>
            <person name="Shu S."/>
            <person name="Wright S."/>
            <person name="Barry K."/>
            <person name="Edger P."/>
            <person name="Pires J.C."/>
            <person name="Schmutz J."/>
        </authorList>
    </citation>
    <scope>NUCLEOTIDE SEQUENCE</scope>
    <source>
        <tissue evidence="5">Leaf</tissue>
    </source>
</reference>
<dbReference type="PANTHER" id="PTHR11017">
    <property type="entry name" value="LEUCINE-RICH REPEAT-CONTAINING PROTEIN"/>
    <property type="match status" value="1"/>
</dbReference>
<proteinExistence type="predicted"/>
<evidence type="ECO:0000313" key="6">
    <source>
        <dbReference type="Proteomes" id="UP000811609"/>
    </source>
</evidence>
<evidence type="ECO:0000256" key="3">
    <source>
        <dbReference type="ARBA" id="ARBA00023027"/>
    </source>
</evidence>
<feature type="domain" description="TIR" evidence="4">
    <location>
        <begin position="52"/>
        <end position="221"/>
    </location>
</feature>
<keyword evidence="2" id="KW-0611">Plant defense</keyword>
<dbReference type="InterPro" id="IPR002182">
    <property type="entry name" value="NB-ARC"/>
</dbReference>
<dbReference type="GO" id="GO:0043531">
    <property type="term" value="F:ADP binding"/>
    <property type="evidence" value="ECO:0007669"/>
    <property type="project" value="InterPro"/>
</dbReference>
<protein>
    <recommendedName>
        <fullName evidence="4">TIR domain-containing protein</fullName>
    </recommendedName>
</protein>
<dbReference type="EMBL" id="CM031821">
    <property type="protein sequence ID" value="KAG6631217.1"/>
    <property type="molecule type" value="Genomic_DNA"/>
</dbReference>
<dbReference type="PANTHER" id="PTHR11017:SF562">
    <property type="entry name" value="ADP-RIBOSYL CYCLASE_CYCLIC ADP-RIBOSE HYDROLASE"/>
    <property type="match status" value="1"/>
</dbReference>
<dbReference type="GO" id="GO:0006952">
    <property type="term" value="P:defense response"/>
    <property type="evidence" value="ECO:0007669"/>
    <property type="project" value="InterPro"/>
</dbReference>
<evidence type="ECO:0000259" key="4">
    <source>
        <dbReference type="PROSITE" id="PS50104"/>
    </source>
</evidence>
<dbReference type="SMART" id="SM00382">
    <property type="entry name" value="AAA"/>
    <property type="match status" value="1"/>
</dbReference>
<dbReference type="InterPro" id="IPR058546">
    <property type="entry name" value="RPS4B/Roq1-like_LRR"/>
</dbReference>
<dbReference type="PROSITE" id="PS50104">
    <property type="entry name" value="TIR"/>
    <property type="match status" value="1"/>
</dbReference>
<dbReference type="GO" id="GO:0007165">
    <property type="term" value="P:signal transduction"/>
    <property type="evidence" value="ECO:0007669"/>
    <property type="project" value="InterPro"/>
</dbReference>
<dbReference type="InterPro" id="IPR044974">
    <property type="entry name" value="Disease_R_plants"/>
</dbReference>
<evidence type="ECO:0000256" key="2">
    <source>
        <dbReference type="ARBA" id="ARBA00022821"/>
    </source>
</evidence>
<dbReference type="InterPro" id="IPR000157">
    <property type="entry name" value="TIR_dom"/>
</dbReference>
<dbReference type="Pfam" id="PF23282">
    <property type="entry name" value="WHD_ROQ1"/>
    <property type="match status" value="1"/>
</dbReference>
<dbReference type="Pfam" id="PF23286">
    <property type="entry name" value="LRR_13"/>
    <property type="match status" value="1"/>
</dbReference>
<dbReference type="Pfam" id="PF01582">
    <property type="entry name" value="TIR"/>
    <property type="match status" value="1"/>
</dbReference>
<dbReference type="Pfam" id="PF00931">
    <property type="entry name" value="NB-ARC"/>
    <property type="match status" value="1"/>
</dbReference>
<keyword evidence="6" id="KW-1185">Reference proteome</keyword>
<name>A0A8T1NQS2_CARIL</name>
<keyword evidence="3" id="KW-0520">NAD</keyword>